<name>A0A9X8R0B4_9ACTN</name>
<organism evidence="2 3">
    <name type="scientific">Streptomyces yunnanensis</name>
    <dbReference type="NCBI Taxonomy" id="156453"/>
    <lineage>
        <taxon>Bacteria</taxon>
        <taxon>Bacillati</taxon>
        <taxon>Actinomycetota</taxon>
        <taxon>Actinomycetes</taxon>
        <taxon>Kitasatosporales</taxon>
        <taxon>Streptomycetaceae</taxon>
        <taxon>Streptomyces</taxon>
    </lineage>
</organism>
<feature type="compositionally biased region" description="Pro residues" evidence="1">
    <location>
        <begin position="29"/>
        <end position="58"/>
    </location>
</feature>
<reference evidence="3" key="1">
    <citation type="submission" date="2016-11" db="EMBL/GenBank/DDBJ databases">
        <authorList>
            <person name="Jaros S."/>
            <person name="Januszkiewicz K."/>
            <person name="Wedrychowicz H."/>
        </authorList>
    </citation>
    <scope>NUCLEOTIDE SEQUENCE [LARGE SCALE GENOMIC DNA]</scope>
    <source>
        <strain evidence="3">CGMCC 4.3555</strain>
    </source>
</reference>
<accession>A0A9X8R0B4</accession>
<dbReference type="Proteomes" id="UP000184388">
    <property type="component" value="Unassembled WGS sequence"/>
</dbReference>
<dbReference type="EMBL" id="FRBK01000036">
    <property type="protein sequence ID" value="SHN32528.1"/>
    <property type="molecule type" value="Genomic_DNA"/>
</dbReference>
<protein>
    <submittedName>
        <fullName evidence="2">Uncharacterized protein</fullName>
    </submittedName>
</protein>
<evidence type="ECO:0000256" key="1">
    <source>
        <dbReference type="SAM" id="MobiDB-lite"/>
    </source>
</evidence>
<comment type="caution">
    <text evidence="2">The sequence shown here is derived from an EMBL/GenBank/DDBJ whole genome shotgun (WGS) entry which is preliminary data.</text>
</comment>
<feature type="region of interest" description="Disordered" evidence="1">
    <location>
        <begin position="26"/>
        <end position="58"/>
    </location>
</feature>
<gene>
    <name evidence="2" type="ORF">SAMN05216268_13638</name>
</gene>
<sequence>MNNSLVEMLSPLVATVCLILMQWAKHRFPPPPPEPPPQPSPHPPLPDSAPQKPDQPPD</sequence>
<evidence type="ECO:0000313" key="2">
    <source>
        <dbReference type="EMBL" id="SHN32528.1"/>
    </source>
</evidence>
<proteinExistence type="predicted"/>
<dbReference type="AlphaFoldDB" id="A0A9X8R0B4"/>
<evidence type="ECO:0000313" key="3">
    <source>
        <dbReference type="Proteomes" id="UP000184388"/>
    </source>
</evidence>